<dbReference type="AlphaFoldDB" id="F3GF84"/>
<evidence type="ECO:0000313" key="2">
    <source>
        <dbReference type="Proteomes" id="UP000004986"/>
    </source>
</evidence>
<organism evidence="1 2">
    <name type="scientific">Pseudomonas syringae pv. pisi str. 1704B</name>
    <dbReference type="NCBI Taxonomy" id="629263"/>
    <lineage>
        <taxon>Bacteria</taxon>
        <taxon>Pseudomonadati</taxon>
        <taxon>Pseudomonadota</taxon>
        <taxon>Gammaproteobacteria</taxon>
        <taxon>Pseudomonadales</taxon>
        <taxon>Pseudomonadaceae</taxon>
        <taxon>Pseudomonas</taxon>
        <taxon>Pseudomonas syringae</taxon>
    </lineage>
</organism>
<dbReference type="SMART" id="SM00855">
    <property type="entry name" value="PGAM"/>
    <property type="match status" value="1"/>
</dbReference>
<dbReference type="InterPro" id="IPR050275">
    <property type="entry name" value="PGM_Phosphatase"/>
</dbReference>
<dbReference type="GO" id="GO:0016791">
    <property type="term" value="F:phosphatase activity"/>
    <property type="evidence" value="ECO:0007669"/>
    <property type="project" value="TreeGrafter"/>
</dbReference>
<gene>
    <name evidence="1" type="ORF">PSYPI_26874</name>
</gene>
<dbReference type="SUPFAM" id="SSF53254">
    <property type="entry name" value="Phosphoglycerate mutase-like"/>
    <property type="match status" value="1"/>
</dbReference>
<sequence length="219" mass="24638">MMKLVRLIGRGESTANAGAPTQDHASIPLTEHGVDQARRVALLFAKAPYLIVTSPFSRSMTTAQFMASAFPAVPLETWPIQEFTSLEPARYVNTTVAQRRDWVKEYWNQANPSFLEGDGSESFIEFVSRAQSFLERLEAHPAKDIVVFSHGQFINAVAGFVERQPTEIDSRIMTDWREYEIAYHVANCDGCRLVRDQGNFGWRLMPKNAKGAALRARLS</sequence>
<dbReference type="EMBL" id="AEAI01001370">
    <property type="protein sequence ID" value="EGH45734.1"/>
    <property type="molecule type" value="Genomic_DNA"/>
</dbReference>
<accession>F3GF84</accession>
<dbReference type="InterPro" id="IPR013078">
    <property type="entry name" value="His_Pase_superF_clade-1"/>
</dbReference>
<protein>
    <submittedName>
        <fullName evidence="1">Phosphoglycerate mutase family protein</fullName>
    </submittedName>
</protein>
<dbReference type="PANTHER" id="PTHR48100">
    <property type="entry name" value="BROAD-SPECIFICITY PHOSPHATASE YOR283W-RELATED"/>
    <property type="match status" value="1"/>
</dbReference>
<dbReference type="InterPro" id="IPR029033">
    <property type="entry name" value="His_PPase_superfam"/>
</dbReference>
<evidence type="ECO:0000313" key="1">
    <source>
        <dbReference type="EMBL" id="EGH45734.1"/>
    </source>
</evidence>
<dbReference type="Gene3D" id="3.40.50.1240">
    <property type="entry name" value="Phosphoglycerate mutase-like"/>
    <property type="match status" value="1"/>
</dbReference>
<comment type="caution">
    <text evidence="1">The sequence shown here is derived from an EMBL/GenBank/DDBJ whole genome shotgun (WGS) entry which is preliminary data.</text>
</comment>
<keyword evidence="2" id="KW-1185">Reference proteome</keyword>
<name>F3GF84_PSESJ</name>
<dbReference type="Proteomes" id="UP000004986">
    <property type="component" value="Unassembled WGS sequence"/>
</dbReference>
<proteinExistence type="predicted"/>
<dbReference type="HOGENOM" id="CLU_096452_0_0_6"/>
<dbReference type="Pfam" id="PF00300">
    <property type="entry name" value="His_Phos_1"/>
    <property type="match status" value="1"/>
</dbReference>
<reference evidence="1 2" key="1">
    <citation type="journal article" date="2011" name="PLoS Pathog.">
        <title>Dynamic evolution of pathogenicity revealed by sequencing and comparative genomics of 19 Pseudomonas syringae isolates.</title>
        <authorList>
            <person name="Baltrus D.A."/>
            <person name="Nishimura M.T."/>
            <person name="Romanchuk A."/>
            <person name="Chang J.H."/>
            <person name="Mukhtar M.S."/>
            <person name="Cherkis K."/>
            <person name="Roach J."/>
            <person name="Grant S.R."/>
            <person name="Jones C.D."/>
            <person name="Dangl J.L."/>
        </authorList>
    </citation>
    <scope>NUCLEOTIDE SEQUENCE [LARGE SCALE GENOMIC DNA]</scope>
    <source>
        <strain evidence="1 2">1704B</strain>
    </source>
</reference>
<dbReference type="BioCyc" id="PSYR629263:G11X0-4794-MONOMER"/>
<dbReference type="CDD" id="cd07067">
    <property type="entry name" value="HP_PGM_like"/>
    <property type="match status" value="1"/>
</dbReference>